<evidence type="ECO:0000313" key="5">
    <source>
        <dbReference type="Proteomes" id="UP000489190"/>
    </source>
</evidence>
<dbReference type="EMBL" id="WIWJ01000025">
    <property type="protein sequence ID" value="MQT47990.1"/>
    <property type="molecule type" value="Genomic_DNA"/>
</dbReference>
<dbReference type="PANTHER" id="PTHR33336:SF3">
    <property type="entry name" value="ABM DOMAIN-CONTAINING PROTEIN"/>
    <property type="match status" value="1"/>
</dbReference>
<protein>
    <submittedName>
        <fullName evidence="3">Antibiotic biosynthesis monooxygenase</fullName>
    </submittedName>
</protein>
<name>A0A6A7YBU9_9PSED</name>
<organism evidence="3 5">
    <name type="scientific">Pseudomonas helleri</name>
    <dbReference type="NCBI Taxonomy" id="1608996"/>
    <lineage>
        <taxon>Bacteria</taxon>
        <taxon>Pseudomonadati</taxon>
        <taxon>Pseudomonadota</taxon>
        <taxon>Gammaproteobacteria</taxon>
        <taxon>Pseudomonadales</taxon>
        <taxon>Pseudomonadaceae</taxon>
        <taxon>Pseudomonas</taxon>
    </lineage>
</organism>
<dbReference type="Proteomes" id="UP000489190">
    <property type="component" value="Unassembled WGS sequence"/>
</dbReference>
<comment type="caution">
    <text evidence="3">The sequence shown here is derived from an EMBL/GenBank/DDBJ whole genome shotgun (WGS) entry which is preliminary data.</text>
</comment>
<dbReference type="Gene3D" id="3.30.70.100">
    <property type="match status" value="1"/>
</dbReference>
<evidence type="ECO:0000313" key="4">
    <source>
        <dbReference type="Proteomes" id="UP000441404"/>
    </source>
</evidence>
<reference evidence="4 5" key="1">
    <citation type="submission" date="2019-10" db="EMBL/GenBank/DDBJ databases">
        <title>Evaluation of single-gene subtyping targets for Pseudomonas.</title>
        <authorList>
            <person name="Reichler S.J."/>
            <person name="Orsi R.H."/>
            <person name="Wiedmann M."/>
            <person name="Martin N.H."/>
            <person name="Murphy S.I."/>
        </authorList>
    </citation>
    <scope>NUCLEOTIDE SEQUENCE [LARGE SCALE GENOMIC DNA]</scope>
    <source>
        <strain evidence="3 5">FSL R10-3254</strain>
        <strain evidence="2 4">FSL R10-3257</strain>
    </source>
</reference>
<dbReference type="PROSITE" id="PS51725">
    <property type="entry name" value="ABM"/>
    <property type="match status" value="1"/>
</dbReference>
<proteinExistence type="predicted"/>
<dbReference type="SUPFAM" id="SSF54909">
    <property type="entry name" value="Dimeric alpha+beta barrel"/>
    <property type="match status" value="1"/>
</dbReference>
<dbReference type="AlphaFoldDB" id="A0A6A7YBU9"/>
<feature type="domain" description="ABM" evidence="1">
    <location>
        <begin position="5"/>
        <end position="93"/>
    </location>
</feature>
<keyword evidence="3" id="KW-0560">Oxidoreductase</keyword>
<dbReference type="GO" id="GO:0004497">
    <property type="term" value="F:monooxygenase activity"/>
    <property type="evidence" value="ECO:0007669"/>
    <property type="project" value="UniProtKB-KW"/>
</dbReference>
<dbReference type="PANTHER" id="PTHR33336">
    <property type="entry name" value="QUINOL MONOOXYGENASE YGIN-RELATED"/>
    <property type="match status" value="1"/>
</dbReference>
<dbReference type="Pfam" id="PF03992">
    <property type="entry name" value="ABM"/>
    <property type="match status" value="1"/>
</dbReference>
<dbReference type="InterPro" id="IPR011008">
    <property type="entry name" value="Dimeric_a/b-barrel"/>
</dbReference>
<dbReference type="InterPro" id="IPR007138">
    <property type="entry name" value="ABM_dom"/>
</dbReference>
<dbReference type="GO" id="GO:0005829">
    <property type="term" value="C:cytosol"/>
    <property type="evidence" value="ECO:0007669"/>
    <property type="project" value="TreeGrafter"/>
</dbReference>
<keyword evidence="3" id="KW-0503">Monooxygenase</keyword>
<evidence type="ECO:0000313" key="2">
    <source>
        <dbReference type="EMBL" id="MQT47990.1"/>
    </source>
</evidence>
<evidence type="ECO:0000259" key="1">
    <source>
        <dbReference type="PROSITE" id="PS51725"/>
    </source>
</evidence>
<dbReference type="Proteomes" id="UP000441404">
    <property type="component" value="Unassembled WGS sequence"/>
</dbReference>
<dbReference type="InterPro" id="IPR050744">
    <property type="entry name" value="AI-2_Isomerase_LsrG"/>
</dbReference>
<dbReference type="EMBL" id="WIWI01000034">
    <property type="protein sequence ID" value="MQT90225.1"/>
    <property type="molecule type" value="Genomic_DNA"/>
</dbReference>
<sequence length="98" mass="10985">MSNIIKIVAVLLAKAGQEETVKQALLACVAGSRKEEGCTFYDLHIDRTDPQRFVFIEGWKDLAAIEHHKTTPHYLAMAKAVADLLEHREVLVLDELSL</sequence>
<dbReference type="RefSeq" id="WP_153328903.1">
    <property type="nucleotide sequence ID" value="NZ_WIWI01000034.1"/>
</dbReference>
<accession>A0A6A7YBU9</accession>
<gene>
    <name evidence="3" type="ORF">GHO39_13950</name>
    <name evidence="2" type="ORF">GHO40_14880</name>
</gene>
<evidence type="ECO:0000313" key="3">
    <source>
        <dbReference type="EMBL" id="MQT90225.1"/>
    </source>
</evidence>